<protein>
    <recommendedName>
        <fullName evidence="2">SRPBCC family protein</fullName>
    </recommendedName>
</protein>
<name>A0AAU7W9F9_9MICO</name>
<sequence length="171" mass="18845">MRVLLKLTLDCPADAAWRAIRSPAVLREVVAPWLDLDSLEPQGLPTTWPEGRHRLRALAFRRWPAGEEVVDIAYPSAVPAGVRMLRDRGGALSGPLSAFSTWDHRMAISATPDGRALYRDRLVASSGNPAFDAALWYPTWAFWQWRGARLRALAPGWSYDPPGTADAEAAA</sequence>
<evidence type="ECO:0000313" key="1">
    <source>
        <dbReference type="EMBL" id="XBX83098.1"/>
    </source>
</evidence>
<reference evidence="1" key="1">
    <citation type="submission" date="2024-05" db="EMBL/GenBank/DDBJ databases">
        <authorList>
            <person name="Yu L."/>
        </authorList>
    </citation>
    <scope>NUCLEOTIDE SEQUENCE</scope>
    <source>
        <strain evidence="1">G08B096</strain>
    </source>
</reference>
<proteinExistence type="predicted"/>
<organism evidence="1">
    <name type="scientific">Agromyces sp. G08B096</name>
    <dbReference type="NCBI Taxonomy" id="3156399"/>
    <lineage>
        <taxon>Bacteria</taxon>
        <taxon>Bacillati</taxon>
        <taxon>Actinomycetota</taxon>
        <taxon>Actinomycetes</taxon>
        <taxon>Micrococcales</taxon>
        <taxon>Microbacteriaceae</taxon>
        <taxon>Agromyces</taxon>
    </lineage>
</organism>
<gene>
    <name evidence="1" type="ORF">ABIQ69_04030</name>
</gene>
<accession>A0AAU7W9F9</accession>
<dbReference type="EMBL" id="CP158374">
    <property type="protein sequence ID" value="XBX83098.1"/>
    <property type="molecule type" value="Genomic_DNA"/>
</dbReference>
<dbReference type="AlphaFoldDB" id="A0AAU7W9F9"/>
<evidence type="ECO:0008006" key="2">
    <source>
        <dbReference type="Google" id="ProtNLM"/>
    </source>
</evidence>
<dbReference type="RefSeq" id="WP_350349114.1">
    <property type="nucleotide sequence ID" value="NZ_CP158374.1"/>
</dbReference>